<dbReference type="Gene3D" id="1.10.340.30">
    <property type="entry name" value="Hypothetical protein, domain 2"/>
    <property type="match status" value="1"/>
</dbReference>
<evidence type="ECO:0000256" key="4">
    <source>
        <dbReference type="ARBA" id="ARBA00022763"/>
    </source>
</evidence>
<dbReference type="Pfam" id="PF10576">
    <property type="entry name" value="EndIII_4Fe-2S"/>
    <property type="match status" value="1"/>
</dbReference>
<keyword evidence="8 12" id="KW-0238">DNA-binding</keyword>
<comment type="function">
    <text evidence="12">DNA repair enzyme that has both DNA N-glycosylase activity and AP-lyase activity. The DNA N-glycosylase activity releases various damaged pyrimidines from DNA by cleaving the N-glycosidic bond, leaving an AP (apurinic/apyrimidinic) site. The AP-lyase activity cleaves the phosphodiester bond 3' to the AP site by a beta-elimination, leaving a 3'-terminal unsaturated sugar and a product with a terminal 5'-phosphate.</text>
</comment>
<dbReference type="InterPro" id="IPR000445">
    <property type="entry name" value="HhH_motif"/>
</dbReference>
<dbReference type="PIRSF" id="PIRSF001435">
    <property type="entry name" value="Nth"/>
    <property type="match status" value="1"/>
</dbReference>
<keyword evidence="11 12" id="KW-0326">Glycosidase</keyword>
<dbReference type="SUPFAM" id="SSF48150">
    <property type="entry name" value="DNA-glycosylase"/>
    <property type="match status" value="1"/>
</dbReference>
<dbReference type="GO" id="GO:0051539">
    <property type="term" value="F:4 iron, 4 sulfur cluster binding"/>
    <property type="evidence" value="ECO:0007669"/>
    <property type="project" value="UniProtKB-UniRule"/>
</dbReference>
<protein>
    <recommendedName>
        <fullName evidence="12">Endonuclease III</fullName>
        <ecNumber evidence="12">4.2.99.18</ecNumber>
    </recommendedName>
    <alternativeName>
        <fullName evidence="12">DNA-(apurinic or apyrimidinic site) lyase</fullName>
    </alternativeName>
</protein>
<name>A0A1L6MX38_9BACT</name>
<dbReference type="EMBL" id="CP016908">
    <property type="protein sequence ID" value="APR99977.1"/>
    <property type="molecule type" value="Genomic_DNA"/>
</dbReference>
<dbReference type="CDD" id="cd00056">
    <property type="entry name" value="ENDO3c"/>
    <property type="match status" value="1"/>
</dbReference>
<keyword evidence="6 12" id="KW-0408">Iron</keyword>
<dbReference type="PROSITE" id="PS00764">
    <property type="entry name" value="ENDONUCLEASE_III_1"/>
    <property type="match status" value="1"/>
</dbReference>
<feature type="domain" description="HhH-GPD" evidence="13">
    <location>
        <begin position="46"/>
        <end position="194"/>
    </location>
</feature>
<reference evidence="14 15" key="1">
    <citation type="submission" date="2016-08" db="EMBL/GenBank/DDBJ databases">
        <title>Identification and validation of antigenic proteins from Pajaroellobacter abortibovis using de-novo genome sequence assembly and reverse vaccinology.</title>
        <authorList>
            <person name="Welly B.T."/>
            <person name="Miller M.R."/>
            <person name="Stott J.L."/>
            <person name="Blanchard M.T."/>
            <person name="Islas-Trejo A.D."/>
            <person name="O'Rourke S.M."/>
            <person name="Young A.E."/>
            <person name="Medrano J.F."/>
            <person name="Van Eenennaam A.L."/>
        </authorList>
    </citation>
    <scope>NUCLEOTIDE SEQUENCE [LARGE SCALE GENOMIC DNA]</scope>
    <source>
        <strain evidence="14 15">BTF92-0548A/99-0131</strain>
    </source>
</reference>
<evidence type="ECO:0000256" key="6">
    <source>
        <dbReference type="ARBA" id="ARBA00023004"/>
    </source>
</evidence>
<dbReference type="AlphaFoldDB" id="A0A1L6MX38"/>
<dbReference type="PANTHER" id="PTHR10359:SF18">
    <property type="entry name" value="ENDONUCLEASE III"/>
    <property type="match status" value="1"/>
</dbReference>
<dbReference type="GO" id="GO:0046872">
    <property type="term" value="F:metal ion binding"/>
    <property type="evidence" value="ECO:0007669"/>
    <property type="project" value="UniProtKB-KW"/>
</dbReference>
<dbReference type="RefSeq" id="WP_075276644.1">
    <property type="nucleotide sequence ID" value="NZ_CP016908.1"/>
</dbReference>
<dbReference type="EC" id="4.2.99.18" evidence="12"/>
<gene>
    <name evidence="12" type="primary">nth</name>
    <name evidence="14" type="ORF">BCY86_04230</name>
</gene>
<dbReference type="Proteomes" id="UP000185544">
    <property type="component" value="Chromosome"/>
</dbReference>
<evidence type="ECO:0000259" key="13">
    <source>
        <dbReference type="SMART" id="SM00478"/>
    </source>
</evidence>
<comment type="cofactor">
    <cofactor evidence="12">
        <name>[4Fe-4S] cluster</name>
        <dbReference type="ChEBI" id="CHEBI:49883"/>
    </cofactor>
    <text evidence="12">Binds 1 [4Fe-4S] cluster.</text>
</comment>
<keyword evidence="10 12" id="KW-0456">Lyase</keyword>
<dbReference type="OrthoDB" id="9800977at2"/>
<feature type="binding site" evidence="12">
    <location>
        <position position="206"/>
    </location>
    <ligand>
        <name>[4Fe-4S] cluster</name>
        <dbReference type="ChEBI" id="CHEBI:49883"/>
    </ligand>
</feature>
<dbReference type="NCBIfam" id="TIGR01083">
    <property type="entry name" value="nth"/>
    <property type="match status" value="1"/>
</dbReference>
<organism evidence="14 15">
    <name type="scientific">Pajaroellobacter abortibovis</name>
    <dbReference type="NCBI Taxonomy" id="1882918"/>
    <lineage>
        <taxon>Bacteria</taxon>
        <taxon>Pseudomonadati</taxon>
        <taxon>Myxococcota</taxon>
        <taxon>Polyangia</taxon>
        <taxon>Polyangiales</taxon>
        <taxon>Polyangiaceae</taxon>
    </lineage>
</organism>
<dbReference type="Pfam" id="PF00730">
    <property type="entry name" value="HhH-GPD"/>
    <property type="match status" value="1"/>
</dbReference>
<proteinExistence type="inferred from homology"/>
<dbReference type="KEGG" id="pabo:BCY86_04230"/>
<keyword evidence="3 12" id="KW-0479">Metal-binding</keyword>
<evidence type="ECO:0000313" key="15">
    <source>
        <dbReference type="Proteomes" id="UP000185544"/>
    </source>
</evidence>
<evidence type="ECO:0000256" key="12">
    <source>
        <dbReference type="HAMAP-Rule" id="MF_00942"/>
    </source>
</evidence>
<keyword evidence="4 12" id="KW-0227">DNA damage</keyword>
<dbReference type="GO" id="GO:0003677">
    <property type="term" value="F:DNA binding"/>
    <property type="evidence" value="ECO:0007669"/>
    <property type="project" value="UniProtKB-UniRule"/>
</dbReference>
<feature type="binding site" evidence="12">
    <location>
        <position position="196"/>
    </location>
    <ligand>
        <name>[4Fe-4S] cluster</name>
        <dbReference type="ChEBI" id="CHEBI:49883"/>
    </ligand>
</feature>
<feature type="binding site" evidence="12">
    <location>
        <position position="203"/>
    </location>
    <ligand>
        <name>[4Fe-4S] cluster</name>
        <dbReference type="ChEBI" id="CHEBI:49883"/>
    </ligand>
</feature>
<evidence type="ECO:0000256" key="5">
    <source>
        <dbReference type="ARBA" id="ARBA00022801"/>
    </source>
</evidence>
<comment type="catalytic activity">
    <reaction evidence="12">
        <text>2'-deoxyribonucleotide-(2'-deoxyribose 5'-phosphate)-2'-deoxyribonucleotide-DNA = a 3'-end 2'-deoxyribonucleotide-(2,3-dehydro-2,3-deoxyribose 5'-phosphate)-DNA + a 5'-end 5'-phospho-2'-deoxyribonucleoside-DNA + H(+)</text>
        <dbReference type="Rhea" id="RHEA:66592"/>
        <dbReference type="Rhea" id="RHEA-COMP:13180"/>
        <dbReference type="Rhea" id="RHEA-COMP:16897"/>
        <dbReference type="Rhea" id="RHEA-COMP:17067"/>
        <dbReference type="ChEBI" id="CHEBI:15378"/>
        <dbReference type="ChEBI" id="CHEBI:136412"/>
        <dbReference type="ChEBI" id="CHEBI:157695"/>
        <dbReference type="ChEBI" id="CHEBI:167181"/>
        <dbReference type="EC" id="4.2.99.18"/>
    </reaction>
</comment>
<dbReference type="GO" id="GO:0140078">
    <property type="term" value="F:class I DNA-(apurinic or apyrimidinic site) endonuclease activity"/>
    <property type="evidence" value="ECO:0007669"/>
    <property type="project" value="UniProtKB-EC"/>
</dbReference>
<dbReference type="FunFam" id="1.10.1670.10:FF:000001">
    <property type="entry name" value="Endonuclease III"/>
    <property type="match status" value="1"/>
</dbReference>
<feature type="binding site" evidence="12">
    <location>
        <position position="212"/>
    </location>
    <ligand>
        <name>[4Fe-4S] cluster</name>
        <dbReference type="ChEBI" id="CHEBI:49883"/>
    </ligand>
</feature>
<dbReference type="InterPro" id="IPR004035">
    <property type="entry name" value="Endouclease-III_FeS-bd_BS"/>
</dbReference>
<dbReference type="Pfam" id="PF00633">
    <property type="entry name" value="HHH"/>
    <property type="match status" value="1"/>
</dbReference>
<evidence type="ECO:0000256" key="11">
    <source>
        <dbReference type="ARBA" id="ARBA00023295"/>
    </source>
</evidence>
<dbReference type="Gene3D" id="1.10.1670.10">
    <property type="entry name" value="Helix-hairpin-Helix base-excision DNA repair enzymes (C-terminal)"/>
    <property type="match status" value="1"/>
</dbReference>
<dbReference type="InterPro" id="IPR005759">
    <property type="entry name" value="Nth"/>
</dbReference>
<evidence type="ECO:0000256" key="9">
    <source>
        <dbReference type="ARBA" id="ARBA00023204"/>
    </source>
</evidence>
<dbReference type="STRING" id="1882918.BCY86_04230"/>
<dbReference type="GO" id="GO:0006285">
    <property type="term" value="P:base-excision repair, AP site formation"/>
    <property type="evidence" value="ECO:0007669"/>
    <property type="project" value="TreeGrafter"/>
</dbReference>
<dbReference type="InterPro" id="IPR003265">
    <property type="entry name" value="HhH-GPD_domain"/>
</dbReference>
<keyword evidence="7 12" id="KW-0411">Iron-sulfur</keyword>
<dbReference type="FunFam" id="1.10.340.30:FF:000001">
    <property type="entry name" value="Endonuclease III"/>
    <property type="match status" value="1"/>
</dbReference>
<dbReference type="PROSITE" id="PS01155">
    <property type="entry name" value="ENDONUCLEASE_III_2"/>
    <property type="match status" value="1"/>
</dbReference>
<evidence type="ECO:0000256" key="2">
    <source>
        <dbReference type="ARBA" id="ARBA00022485"/>
    </source>
</evidence>
<evidence type="ECO:0000313" key="14">
    <source>
        <dbReference type="EMBL" id="APR99977.1"/>
    </source>
</evidence>
<comment type="similarity">
    <text evidence="1 12">Belongs to the Nth/MutY family.</text>
</comment>
<evidence type="ECO:0000256" key="10">
    <source>
        <dbReference type="ARBA" id="ARBA00023239"/>
    </source>
</evidence>
<evidence type="ECO:0000256" key="3">
    <source>
        <dbReference type="ARBA" id="ARBA00022723"/>
    </source>
</evidence>
<keyword evidence="5 12" id="KW-0378">Hydrolase</keyword>
<accession>A0A1L6MX38</accession>
<dbReference type="InterPro" id="IPR004036">
    <property type="entry name" value="Endonuclease-III-like_CS2"/>
</dbReference>
<dbReference type="SMART" id="SM00478">
    <property type="entry name" value="ENDO3c"/>
    <property type="match status" value="1"/>
</dbReference>
<keyword evidence="2 12" id="KW-0004">4Fe-4S</keyword>
<keyword evidence="15" id="KW-1185">Reference proteome</keyword>
<dbReference type="InterPro" id="IPR003651">
    <property type="entry name" value="Endonuclease3_FeS-loop_motif"/>
</dbReference>
<dbReference type="PANTHER" id="PTHR10359">
    <property type="entry name" value="A/G-SPECIFIC ADENINE GLYCOSYLASE/ENDONUCLEASE III"/>
    <property type="match status" value="1"/>
</dbReference>
<dbReference type="GO" id="GO:0019104">
    <property type="term" value="F:DNA N-glycosylase activity"/>
    <property type="evidence" value="ECO:0007669"/>
    <property type="project" value="UniProtKB-UniRule"/>
</dbReference>
<keyword evidence="14" id="KW-0540">Nuclease</keyword>
<keyword evidence="9 12" id="KW-0234">DNA repair</keyword>
<dbReference type="InterPro" id="IPR023170">
    <property type="entry name" value="HhH_base_excis_C"/>
</dbReference>
<evidence type="ECO:0000256" key="1">
    <source>
        <dbReference type="ARBA" id="ARBA00008343"/>
    </source>
</evidence>
<dbReference type="HAMAP" id="MF_00942">
    <property type="entry name" value="Nth"/>
    <property type="match status" value="1"/>
</dbReference>
<evidence type="ECO:0000256" key="8">
    <source>
        <dbReference type="ARBA" id="ARBA00023125"/>
    </source>
</evidence>
<sequence length="229" mass="25395">MKTSLPPSTHARQAQAVFKELKKSYPNAQCALHYRNSFELLCAVVLSAQTTDVAVNRITSALFAAYPTAETLAKADPQHVQTLIATIGMYRQKAKHLLGLATKLVEHHHGQVPNQLDDLIQLPGVGRKTANVVLGVAFGKVEGIAVDTHVQRLSQRLGWTQKTNPRQIEQDLCQIFPKKQWICVNHVLVLHGREICFARKPACHQCPIQTKCPNAFRAESAGRKSNRAL</sequence>
<keyword evidence="14" id="KW-0255">Endonuclease</keyword>
<evidence type="ECO:0000256" key="7">
    <source>
        <dbReference type="ARBA" id="ARBA00023014"/>
    </source>
</evidence>
<dbReference type="InterPro" id="IPR011257">
    <property type="entry name" value="DNA_glycosylase"/>
</dbReference>